<name>A0A1R4GGI5_9MICO</name>
<comment type="subcellular location">
    <subcellularLocation>
        <location evidence="3">Cell membrane</location>
    </subcellularLocation>
</comment>
<dbReference type="PROSITE" id="PS50109">
    <property type="entry name" value="HIS_KIN"/>
    <property type="match status" value="1"/>
</dbReference>
<feature type="transmembrane region" description="Helical" evidence="12">
    <location>
        <begin position="15"/>
        <end position="37"/>
    </location>
</feature>
<proteinExistence type="predicted"/>
<dbReference type="InterPro" id="IPR004358">
    <property type="entry name" value="Sig_transdc_His_kin-like_C"/>
</dbReference>
<evidence type="ECO:0000256" key="5">
    <source>
        <dbReference type="ARBA" id="ARBA00022553"/>
    </source>
</evidence>
<dbReference type="InterPro" id="IPR036097">
    <property type="entry name" value="HisK_dim/P_sf"/>
</dbReference>
<keyword evidence="16" id="KW-1185">Reference proteome</keyword>
<dbReference type="PROSITE" id="PS50885">
    <property type="entry name" value="HAMP"/>
    <property type="match status" value="1"/>
</dbReference>
<dbReference type="OrthoDB" id="9786919at2"/>
<gene>
    <name evidence="15" type="ORF">CZ674_11880</name>
</gene>
<dbReference type="InterPro" id="IPR003660">
    <property type="entry name" value="HAMP_dom"/>
</dbReference>
<dbReference type="CDD" id="cd06225">
    <property type="entry name" value="HAMP"/>
    <property type="match status" value="1"/>
</dbReference>
<feature type="transmembrane region" description="Helical" evidence="12">
    <location>
        <begin position="166"/>
        <end position="187"/>
    </location>
</feature>
<sequence length="484" mass="51912">MATSRFATWSLRKRLLFVTIALFTLLTLIVSIASVAVMRQVMLQRLDDSLADFGARVQGQALDALYTQSPNIAPDPRGGPGAIAVLQYEGQTQFAYYVTGDNTAEELSAMQVARITGGAGAPWQSHTVSMDLRGDYRVLEVPLADEIPEMRLFVALPMSEMNQTMLAMTMVIVTSAIAGATLLVALADVTIRRAMRPLTSVVAATERISQLPLDSGDVHLTTRVSISDPATEVGRVGESVNRMLNHLETSLEARAASENRMRQFVADASHELRTPLAAVRGYAEITRLHERDMSDDAQLSLQRIESAANRMAALVNDLLLLARLDEGREVTLTEVDLSKLVVESVADAQAAGPTHPVSLELSDAPVTVHGDLSRLQQVFGNLLANARVHTPDGTRIEVSVETEGEDAVVVVADNGPGIGEELQNRLFGRFVRGDASRSRAAGSSGLGLAIVKALVEAHGGTITAANRDDGSGARFTVRLPMTAE</sequence>
<evidence type="ECO:0000259" key="13">
    <source>
        <dbReference type="PROSITE" id="PS50109"/>
    </source>
</evidence>
<dbReference type="GO" id="GO:0005886">
    <property type="term" value="C:plasma membrane"/>
    <property type="evidence" value="ECO:0007669"/>
    <property type="project" value="UniProtKB-SubCell"/>
</dbReference>
<keyword evidence="10" id="KW-0902">Two-component regulatory system</keyword>
<dbReference type="Gene3D" id="6.10.340.10">
    <property type="match status" value="1"/>
</dbReference>
<feature type="domain" description="HAMP" evidence="14">
    <location>
        <begin position="192"/>
        <end position="252"/>
    </location>
</feature>
<keyword evidence="5" id="KW-0597">Phosphoprotein</keyword>
<organism evidence="15 16">
    <name type="scientific">Agrococcus casei LMG 22410</name>
    <dbReference type="NCBI Taxonomy" id="1255656"/>
    <lineage>
        <taxon>Bacteria</taxon>
        <taxon>Bacillati</taxon>
        <taxon>Actinomycetota</taxon>
        <taxon>Actinomycetes</taxon>
        <taxon>Micrococcales</taxon>
        <taxon>Microbacteriaceae</taxon>
        <taxon>Agrococcus</taxon>
    </lineage>
</organism>
<dbReference type="SMART" id="SM00387">
    <property type="entry name" value="HATPase_c"/>
    <property type="match status" value="1"/>
</dbReference>
<dbReference type="FunFam" id="1.10.287.130:FF:000001">
    <property type="entry name" value="Two-component sensor histidine kinase"/>
    <property type="match status" value="1"/>
</dbReference>
<dbReference type="PANTHER" id="PTHR45436">
    <property type="entry name" value="SENSOR HISTIDINE KINASE YKOH"/>
    <property type="match status" value="1"/>
</dbReference>
<evidence type="ECO:0000313" key="15">
    <source>
        <dbReference type="EMBL" id="SJM67347.1"/>
    </source>
</evidence>
<keyword evidence="11 12" id="KW-0472">Membrane</keyword>
<dbReference type="Pfam" id="PF00512">
    <property type="entry name" value="HisKA"/>
    <property type="match status" value="1"/>
</dbReference>
<dbReference type="AlphaFoldDB" id="A0A1R4GGI5"/>
<dbReference type="SUPFAM" id="SSF55874">
    <property type="entry name" value="ATPase domain of HSP90 chaperone/DNA topoisomerase II/histidine kinase"/>
    <property type="match status" value="1"/>
</dbReference>
<dbReference type="Pfam" id="PF02518">
    <property type="entry name" value="HATPase_c"/>
    <property type="match status" value="1"/>
</dbReference>
<evidence type="ECO:0000256" key="6">
    <source>
        <dbReference type="ARBA" id="ARBA00022679"/>
    </source>
</evidence>
<dbReference type="Proteomes" id="UP000195787">
    <property type="component" value="Unassembled WGS sequence"/>
</dbReference>
<dbReference type="Pfam" id="PF00672">
    <property type="entry name" value="HAMP"/>
    <property type="match status" value="1"/>
</dbReference>
<dbReference type="InterPro" id="IPR003594">
    <property type="entry name" value="HATPase_dom"/>
</dbReference>
<dbReference type="RefSeq" id="WP_143244739.1">
    <property type="nucleotide sequence ID" value="NZ_FUHU01000044.1"/>
</dbReference>
<reference evidence="15 16" key="1">
    <citation type="submission" date="2017-02" db="EMBL/GenBank/DDBJ databases">
        <authorList>
            <person name="Peterson S.W."/>
        </authorList>
    </citation>
    <scope>NUCLEOTIDE SEQUENCE [LARGE SCALE GENOMIC DNA]</scope>
    <source>
        <strain evidence="15 16">LMG 22410</strain>
    </source>
</reference>
<dbReference type="InterPro" id="IPR036890">
    <property type="entry name" value="HATPase_C_sf"/>
</dbReference>
<keyword evidence="9 12" id="KW-1133">Transmembrane helix</keyword>
<protein>
    <recommendedName>
        <fullName evidence="4">histidine kinase</fullName>
        <ecNumber evidence="4">2.7.13.3</ecNumber>
    </recommendedName>
</protein>
<evidence type="ECO:0000256" key="8">
    <source>
        <dbReference type="ARBA" id="ARBA00022777"/>
    </source>
</evidence>
<evidence type="ECO:0000256" key="1">
    <source>
        <dbReference type="ARBA" id="ARBA00000085"/>
    </source>
</evidence>
<dbReference type="CDD" id="cd00075">
    <property type="entry name" value="HATPase"/>
    <property type="match status" value="1"/>
</dbReference>
<dbReference type="Gene3D" id="3.30.565.10">
    <property type="entry name" value="Histidine kinase-like ATPase, C-terminal domain"/>
    <property type="match status" value="1"/>
</dbReference>
<dbReference type="InterPro" id="IPR003661">
    <property type="entry name" value="HisK_dim/P_dom"/>
</dbReference>
<dbReference type="PANTHER" id="PTHR45436:SF5">
    <property type="entry name" value="SENSOR HISTIDINE KINASE TRCS"/>
    <property type="match status" value="1"/>
</dbReference>
<evidence type="ECO:0000256" key="11">
    <source>
        <dbReference type="ARBA" id="ARBA00023136"/>
    </source>
</evidence>
<keyword evidence="7 12" id="KW-0812">Transmembrane</keyword>
<keyword evidence="8 15" id="KW-0418">Kinase</keyword>
<dbReference type="CDD" id="cd00082">
    <property type="entry name" value="HisKA"/>
    <property type="match status" value="1"/>
</dbReference>
<evidence type="ECO:0000256" key="7">
    <source>
        <dbReference type="ARBA" id="ARBA00022692"/>
    </source>
</evidence>
<evidence type="ECO:0000256" key="9">
    <source>
        <dbReference type="ARBA" id="ARBA00022989"/>
    </source>
</evidence>
<evidence type="ECO:0000256" key="4">
    <source>
        <dbReference type="ARBA" id="ARBA00012438"/>
    </source>
</evidence>
<dbReference type="SMART" id="SM00304">
    <property type="entry name" value="HAMP"/>
    <property type="match status" value="1"/>
</dbReference>
<dbReference type="EMBL" id="FUHU01000044">
    <property type="protein sequence ID" value="SJM67347.1"/>
    <property type="molecule type" value="Genomic_DNA"/>
</dbReference>
<evidence type="ECO:0000256" key="12">
    <source>
        <dbReference type="SAM" id="Phobius"/>
    </source>
</evidence>
<comment type="catalytic activity">
    <reaction evidence="1">
        <text>ATP + protein L-histidine = ADP + protein N-phospho-L-histidine.</text>
        <dbReference type="EC" id="2.7.13.3"/>
    </reaction>
</comment>
<comment type="cofactor">
    <cofactor evidence="2">
        <name>a divalent metal cation</name>
        <dbReference type="ChEBI" id="CHEBI:60240"/>
    </cofactor>
</comment>
<evidence type="ECO:0000259" key="14">
    <source>
        <dbReference type="PROSITE" id="PS50885"/>
    </source>
</evidence>
<dbReference type="InterPro" id="IPR050428">
    <property type="entry name" value="TCS_sensor_his_kinase"/>
</dbReference>
<dbReference type="InterPro" id="IPR005467">
    <property type="entry name" value="His_kinase_dom"/>
</dbReference>
<dbReference type="SMART" id="SM00388">
    <property type="entry name" value="HisKA"/>
    <property type="match status" value="1"/>
</dbReference>
<evidence type="ECO:0000256" key="3">
    <source>
        <dbReference type="ARBA" id="ARBA00004236"/>
    </source>
</evidence>
<evidence type="ECO:0000256" key="2">
    <source>
        <dbReference type="ARBA" id="ARBA00001968"/>
    </source>
</evidence>
<dbReference type="GeneID" id="303173904"/>
<dbReference type="FunFam" id="3.30.565.10:FF:000006">
    <property type="entry name" value="Sensor histidine kinase WalK"/>
    <property type="match status" value="1"/>
</dbReference>
<feature type="domain" description="Histidine kinase" evidence="13">
    <location>
        <begin position="267"/>
        <end position="483"/>
    </location>
</feature>
<dbReference type="PRINTS" id="PR00344">
    <property type="entry name" value="BCTRLSENSOR"/>
</dbReference>
<dbReference type="Gene3D" id="1.10.287.130">
    <property type="match status" value="1"/>
</dbReference>
<dbReference type="SUPFAM" id="SSF47384">
    <property type="entry name" value="Homodimeric domain of signal transducing histidine kinase"/>
    <property type="match status" value="1"/>
</dbReference>
<dbReference type="GO" id="GO:0005509">
    <property type="term" value="F:calcium ion binding"/>
    <property type="evidence" value="ECO:0007669"/>
    <property type="project" value="UniProtKB-ARBA"/>
</dbReference>
<evidence type="ECO:0000313" key="16">
    <source>
        <dbReference type="Proteomes" id="UP000195787"/>
    </source>
</evidence>
<dbReference type="GO" id="GO:0000155">
    <property type="term" value="F:phosphorelay sensor kinase activity"/>
    <property type="evidence" value="ECO:0007669"/>
    <property type="project" value="InterPro"/>
</dbReference>
<keyword evidence="6" id="KW-0808">Transferase</keyword>
<dbReference type="EC" id="2.7.13.3" evidence="4"/>
<accession>A0A1R4GGI5</accession>
<evidence type="ECO:0000256" key="10">
    <source>
        <dbReference type="ARBA" id="ARBA00023012"/>
    </source>
</evidence>